<name>A0AA48KZ90_9TREE</name>
<dbReference type="AlphaFoldDB" id="A0AA48KZ90"/>
<dbReference type="KEGG" id="ccac:CcaHIS019_0302990"/>
<reference evidence="2" key="1">
    <citation type="journal article" date="2023" name="BMC Genomics">
        <title>Chromosome-level genome assemblies of Cutaneotrichosporon spp. (Trichosporonales, Basidiomycota) reveal imbalanced evolution between nucleotide sequences and chromosome synteny.</title>
        <authorList>
            <person name="Kobayashi Y."/>
            <person name="Kayamori A."/>
            <person name="Aoki K."/>
            <person name="Shiwa Y."/>
            <person name="Matsutani M."/>
            <person name="Fujita N."/>
            <person name="Sugita T."/>
            <person name="Iwasaki W."/>
            <person name="Tanaka N."/>
            <person name="Takashima M."/>
        </authorList>
    </citation>
    <scope>NUCLEOTIDE SEQUENCE</scope>
    <source>
        <strain evidence="2">HIS019</strain>
    </source>
</reference>
<dbReference type="PANTHER" id="PTHR41390">
    <property type="entry name" value="CHROMOSOME 7, WHOLE GENOME SHOTGUN SEQUENCE"/>
    <property type="match status" value="1"/>
</dbReference>
<dbReference type="GeneID" id="85494099"/>
<evidence type="ECO:0000313" key="3">
    <source>
        <dbReference type="Proteomes" id="UP001233271"/>
    </source>
</evidence>
<protein>
    <recommendedName>
        <fullName evidence="4">Transmembrane protein</fullName>
    </recommendedName>
</protein>
<keyword evidence="1" id="KW-1133">Transmembrane helix</keyword>
<sequence>MAATQPQRPTRTLASADFPIDPSSPLFVAQAVVLSALGGAGAGGTLGWARKQNPFQLGVNMGINCGIVSLFFFGTREYLVSPILLGVCATPAHARRAEELETGITEPQSISDVRMNRILDSAIAGAAAGGGLSTFIRGPRTLIPAAFTAGLLATVGQGLVNQSRVWRLELLAKRAREGLPEPAPAFEPAVEVMESFETPAKPDGERRGDAPITSRMMGVLSHILPVKKLSDEDYLAGLEKKRNDVDRRIAEIDAEQLAMWTNAQK</sequence>
<keyword evidence="1" id="KW-0472">Membrane</keyword>
<accession>A0AA48KZ90</accession>
<proteinExistence type="predicted"/>
<dbReference type="PANTHER" id="PTHR41390:SF1">
    <property type="entry name" value="NADH-UBIQUINONE OXIDOREDUCTASE 213 KDA SUBUNIT"/>
    <property type="match status" value="1"/>
</dbReference>
<feature type="transmembrane region" description="Helical" evidence="1">
    <location>
        <begin position="27"/>
        <end position="48"/>
    </location>
</feature>
<dbReference type="RefSeq" id="XP_060455494.1">
    <property type="nucleotide sequence ID" value="XM_060598729.1"/>
</dbReference>
<evidence type="ECO:0000256" key="1">
    <source>
        <dbReference type="SAM" id="Phobius"/>
    </source>
</evidence>
<feature type="transmembrane region" description="Helical" evidence="1">
    <location>
        <begin position="55"/>
        <end position="73"/>
    </location>
</feature>
<dbReference type="EMBL" id="AP028214">
    <property type="protein sequence ID" value="BEI90229.1"/>
    <property type="molecule type" value="Genomic_DNA"/>
</dbReference>
<organism evidence="2 3">
    <name type="scientific">Cutaneotrichosporon cavernicola</name>
    <dbReference type="NCBI Taxonomy" id="279322"/>
    <lineage>
        <taxon>Eukaryota</taxon>
        <taxon>Fungi</taxon>
        <taxon>Dikarya</taxon>
        <taxon>Basidiomycota</taxon>
        <taxon>Agaricomycotina</taxon>
        <taxon>Tremellomycetes</taxon>
        <taxon>Trichosporonales</taxon>
        <taxon>Trichosporonaceae</taxon>
        <taxon>Cutaneotrichosporon</taxon>
    </lineage>
</organism>
<gene>
    <name evidence="2" type="ORF">CcaverHIS019_0302990</name>
</gene>
<dbReference type="Proteomes" id="UP001233271">
    <property type="component" value="Chromosome 3"/>
</dbReference>
<evidence type="ECO:0000313" key="2">
    <source>
        <dbReference type="EMBL" id="BEI90229.1"/>
    </source>
</evidence>
<keyword evidence="3" id="KW-1185">Reference proteome</keyword>
<keyword evidence="1" id="KW-0812">Transmembrane</keyword>
<evidence type="ECO:0008006" key="4">
    <source>
        <dbReference type="Google" id="ProtNLM"/>
    </source>
</evidence>